<evidence type="ECO:0000313" key="2">
    <source>
        <dbReference type="EMBL" id="KAK5642556.1"/>
    </source>
</evidence>
<dbReference type="PANTHER" id="PTHR23185">
    <property type="entry name" value="PROTEIN VIRILIZER HOMOLOG"/>
    <property type="match status" value="1"/>
</dbReference>
<protein>
    <submittedName>
        <fullName evidence="2">Uncharacterized protein</fullName>
    </submittedName>
</protein>
<dbReference type="GO" id="GO:0036396">
    <property type="term" value="C:RNA N6-methyladenosine methyltransferase complex"/>
    <property type="evidence" value="ECO:0007669"/>
    <property type="project" value="TreeGrafter"/>
</dbReference>
<reference evidence="2 3" key="1">
    <citation type="journal article" date="2024" name="Insects">
        <title>An Improved Chromosome-Level Genome Assembly of the Firefly Pyrocoelia pectoralis.</title>
        <authorList>
            <person name="Fu X."/>
            <person name="Meyer-Rochow V.B."/>
            <person name="Ballantyne L."/>
            <person name="Zhu X."/>
        </authorList>
    </citation>
    <scope>NUCLEOTIDE SEQUENCE [LARGE SCALE GENOMIC DNA]</scope>
    <source>
        <strain evidence="2">XCY_ONT2</strain>
    </source>
</reference>
<dbReference type="InterPro" id="IPR026736">
    <property type="entry name" value="Virilizer"/>
</dbReference>
<feature type="compositionally biased region" description="Basic and acidic residues" evidence="1">
    <location>
        <begin position="171"/>
        <end position="183"/>
    </location>
</feature>
<feature type="region of interest" description="Disordered" evidence="1">
    <location>
        <begin position="169"/>
        <end position="188"/>
    </location>
</feature>
<accession>A0AAN7VCH6</accession>
<comment type="caution">
    <text evidence="2">The sequence shown here is derived from an EMBL/GenBank/DDBJ whole genome shotgun (WGS) entry which is preliminary data.</text>
</comment>
<dbReference type="Proteomes" id="UP001329430">
    <property type="component" value="Chromosome 6"/>
</dbReference>
<evidence type="ECO:0000256" key="1">
    <source>
        <dbReference type="SAM" id="MobiDB-lite"/>
    </source>
</evidence>
<gene>
    <name evidence="2" type="ORF">RI129_008723</name>
</gene>
<dbReference type="PANTHER" id="PTHR23185:SF0">
    <property type="entry name" value="PROTEIN VIRILIZER HOMOLOG"/>
    <property type="match status" value="1"/>
</dbReference>
<keyword evidence="3" id="KW-1185">Reference proteome</keyword>
<organism evidence="2 3">
    <name type="scientific">Pyrocoelia pectoralis</name>
    <dbReference type="NCBI Taxonomy" id="417401"/>
    <lineage>
        <taxon>Eukaryota</taxon>
        <taxon>Metazoa</taxon>
        <taxon>Ecdysozoa</taxon>
        <taxon>Arthropoda</taxon>
        <taxon>Hexapoda</taxon>
        <taxon>Insecta</taxon>
        <taxon>Pterygota</taxon>
        <taxon>Neoptera</taxon>
        <taxon>Endopterygota</taxon>
        <taxon>Coleoptera</taxon>
        <taxon>Polyphaga</taxon>
        <taxon>Elateriformia</taxon>
        <taxon>Elateroidea</taxon>
        <taxon>Lampyridae</taxon>
        <taxon>Lampyrinae</taxon>
        <taxon>Pyrocoelia</taxon>
    </lineage>
</organism>
<dbReference type="EMBL" id="JAVRBK010000006">
    <property type="protein sequence ID" value="KAK5642556.1"/>
    <property type="molecule type" value="Genomic_DNA"/>
</dbReference>
<dbReference type="GO" id="GO:0003723">
    <property type="term" value="F:RNA binding"/>
    <property type="evidence" value="ECO:0007669"/>
    <property type="project" value="TreeGrafter"/>
</dbReference>
<name>A0AAN7VCH6_9COLE</name>
<proteinExistence type="predicted"/>
<dbReference type="AlphaFoldDB" id="A0AAN7VCH6"/>
<sequence>MKMSITEVHSILGWTEETDGTEQHPLIRLEGVLLKSVTEESFDNYLHEGVKNMITLLKETTKAKETFVEPILPLPQTLLLQFSGRPIFTLTDVIDEQLTTNYWLSMPSYEASIEVDNVSSMHNLYANSVVNFQVTCDLSEVCLQHLPADVNIIREVEKICRIYSSNNSEQDDVKTKGTEDQKDKNKKSFVAPIARRGFPRQIQVRSDLFRSRPPNTSRPPSLHVDDFVALETCGAQPTGPTGYNKISRELLATSRVARGTRGRSFANSERSLQQRQMSWWSAGLNRRPY</sequence>
<evidence type="ECO:0000313" key="3">
    <source>
        <dbReference type="Proteomes" id="UP001329430"/>
    </source>
</evidence>